<name>X6MG30_RETFI</name>
<feature type="compositionally biased region" description="Acidic residues" evidence="1">
    <location>
        <begin position="15"/>
        <end position="33"/>
    </location>
</feature>
<dbReference type="Pfam" id="PF00004">
    <property type="entry name" value="AAA"/>
    <property type="match status" value="1"/>
</dbReference>
<dbReference type="InterPro" id="IPR003959">
    <property type="entry name" value="ATPase_AAA_core"/>
</dbReference>
<keyword evidence="3" id="KW-0378">Hydrolase</keyword>
<dbReference type="OrthoDB" id="1413014at2759"/>
<keyword evidence="3" id="KW-0645">Protease</keyword>
<evidence type="ECO:0000259" key="2">
    <source>
        <dbReference type="SMART" id="SM00382"/>
    </source>
</evidence>
<dbReference type="GO" id="GO:0008237">
    <property type="term" value="F:metallopeptidase activity"/>
    <property type="evidence" value="ECO:0007669"/>
    <property type="project" value="UniProtKB-KW"/>
</dbReference>
<dbReference type="GO" id="GO:0005524">
    <property type="term" value="F:ATP binding"/>
    <property type="evidence" value="ECO:0007669"/>
    <property type="project" value="InterPro"/>
</dbReference>
<evidence type="ECO:0000313" key="4">
    <source>
        <dbReference type="Proteomes" id="UP000023152"/>
    </source>
</evidence>
<dbReference type="GO" id="GO:0004176">
    <property type="term" value="F:ATP-dependent peptidase activity"/>
    <property type="evidence" value="ECO:0007669"/>
    <property type="project" value="TreeGrafter"/>
</dbReference>
<accession>X6MG30</accession>
<dbReference type="GO" id="GO:0006508">
    <property type="term" value="P:proteolysis"/>
    <property type="evidence" value="ECO:0007669"/>
    <property type="project" value="UniProtKB-KW"/>
</dbReference>
<feature type="region of interest" description="Disordered" evidence="1">
    <location>
        <begin position="1"/>
        <end position="53"/>
    </location>
</feature>
<dbReference type="FunFam" id="3.40.50.300:FF:002568">
    <property type="entry name" value="Cell division protein (FtsH)"/>
    <property type="match status" value="1"/>
</dbReference>
<dbReference type="PANTHER" id="PTHR23076">
    <property type="entry name" value="METALLOPROTEASE M41 FTSH"/>
    <property type="match status" value="1"/>
</dbReference>
<keyword evidence="4" id="KW-1185">Reference proteome</keyword>
<dbReference type="SMART" id="SM00382">
    <property type="entry name" value="AAA"/>
    <property type="match status" value="1"/>
</dbReference>
<proteinExistence type="predicted"/>
<sequence>PGSVGGGMFGKNYSEWDETDWEEEDELGEDNLNDEAKNDKGTNQFNDNDREKKKDVINDAALGAANGGAPLKKKQRRIRFRDVCGNDEAKMDLQDLVDYLKNPQKYQQMGCKLPKGVLLAGPPGTGKTLLARALAGEAGVPFFATNGASFDEIFVGVGVMRVKKLFERAKERSPCIVFIDEIDAIANTRMQMGTAHSSVLFFFFFFEVTQME</sequence>
<reference evidence="3 4" key="1">
    <citation type="journal article" date="2013" name="Curr. Biol.">
        <title>The Genome of the Foraminiferan Reticulomyxa filosa.</title>
        <authorList>
            <person name="Glockner G."/>
            <person name="Hulsmann N."/>
            <person name="Schleicher M."/>
            <person name="Noegel A.A."/>
            <person name="Eichinger L."/>
            <person name="Gallinger C."/>
            <person name="Pawlowski J."/>
            <person name="Sierra R."/>
            <person name="Euteneuer U."/>
            <person name="Pillet L."/>
            <person name="Moustafa A."/>
            <person name="Platzer M."/>
            <person name="Groth M."/>
            <person name="Szafranski K."/>
            <person name="Schliwa M."/>
        </authorList>
    </citation>
    <scope>NUCLEOTIDE SEQUENCE [LARGE SCALE GENOMIC DNA]</scope>
</reference>
<dbReference type="SUPFAM" id="SSF52540">
    <property type="entry name" value="P-loop containing nucleoside triphosphate hydrolases"/>
    <property type="match status" value="1"/>
</dbReference>
<organism evidence="3 4">
    <name type="scientific">Reticulomyxa filosa</name>
    <dbReference type="NCBI Taxonomy" id="46433"/>
    <lineage>
        <taxon>Eukaryota</taxon>
        <taxon>Sar</taxon>
        <taxon>Rhizaria</taxon>
        <taxon>Retaria</taxon>
        <taxon>Foraminifera</taxon>
        <taxon>Monothalamids</taxon>
        <taxon>Reticulomyxidae</taxon>
        <taxon>Reticulomyxa</taxon>
    </lineage>
</organism>
<feature type="domain" description="AAA+ ATPase" evidence="2">
    <location>
        <begin position="113"/>
        <end position="212"/>
    </location>
</feature>
<gene>
    <name evidence="3" type="ORF">RFI_24729</name>
</gene>
<feature type="non-terminal residue" evidence="3">
    <location>
        <position position="1"/>
    </location>
</feature>
<evidence type="ECO:0000256" key="1">
    <source>
        <dbReference type="SAM" id="MobiDB-lite"/>
    </source>
</evidence>
<dbReference type="InterPro" id="IPR003593">
    <property type="entry name" value="AAA+_ATPase"/>
</dbReference>
<comment type="caution">
    <text evidence="3">The sequence shown here is derived from an EMBL/GenBank/DDBJ whole genome shotgun (WGS) entry which is preliminary data.</text>
</comment>
<dbReference type="Gene3D" id="3.40.50.300">
    <property type="entry name" value="P-loop containing nucleotide triphosphate hydrolases"/>
    <property type="match status" value="1"/>
</dbReference>
<protein>
    <submittedName>
        <fullName evidence="3">Metalloprotease m41 ftsh</fullName>
    </submittedName>
</protein>
<evidence type="ECO:0000313" key="3">
    <source>
        <dbReference type="EMBL" id="ETO12641.1"/>
    </source>
</evidence>
<dbReference type="EMBL" id="ASPP01021236">
    <property type="protein sequence ID" value="ETO12641.1"/>
    <property type="molecule type" value="Genomic_DNA"/>
</dbReference>
<dbReference type="AlphaFoldDB" id="X6MG30"/>
<dbReference type="InterPro" id="IPR027417">
    <property type="entry name" value="P-loop_NTPase"/>
</dbReference>
<dbReference type="PANTHER" id="PTHR23076:SF97">
    <property type="entry name" value="ATP-DEPENDENT ZINC METALLOPROTEASE YME1L1"/>
    <property type="match status" value="1"/>
</dbReference>
<keyword evidence="3" id="KW-0482">Metalloprotease</keyword>
<dbReference type="Proteomes" id="UP000023152">
    <property type="component" value="Unassembled WGS sequence"/>
</dbReference>
<dbReference type="GO" id="GO:0016887">
    <property type="term" value="F:ATP hydrolysis activity"/>
    <property type="evidence" value="ECO:0007669"/>
    <property type="project" value="InterPro"/>
</dbReference>